<proteinExistence type="inferred from homology"/>
<keyword evidence="11" id="KW-1185">Reference proteome</keyword>
<keyword evidence="7" id="KW-0408">Iron</keyword>
<keyword evidence="8" id="KW-0411">Iron-sulfur</keyword>
<dbReference type="InterPro" id="IPR036188">
    <property type="entry name" value="FAD/NAD-bd_sf"/>
</dbReference>
<dbReference type="Pfam" id="PF13187">
    <property type="entry name" value="Fer4_9"/>
    <property type="match status" value="2"/>
</dbReference>
<feature type="domain" description="4Fe-4S ferredoxin-type" evidence="9">
    <location>
        <begin position="82"/>
        <end position="112"/>
    </location>
</feature>
<dbReference type="GO" id="GO:0046872">
    <property type="term" value="F:metal ion binding"/>
    <property type="evidence" value="ECO:0007669"/>
    <property type="project" value="UniProtKB-KW"/>
</dbReference>
<dbReference type="Gene3D" id="3.30.70.20">
    <property type="match status" value="1"/>
</dbReference>
<dbReference type="GO" id="GO:0016491">
    <property type="term" value="F:oxidoreductase activity"/>
    <property type="evidence" value="ECO:0007669"/>
    <property type="project" value="UniProtKB-KW"/>
</dbReference>
<dbReference type="InterPro" id="IPR039650">
    <property type="entry name" value="HdrA-like"/>
</dbReference>
<dbReference type="PROSITE" id="PS51379">
    <property type="entry name" value="4FE4S_FER_2"/>
    <property type="match status" value="4"/>
</dbReference>
<feature type="domain" description="4Fe-4S ferredoxin-type" evidence="9">
    <location>
        <begin position="35"/>
        <end position="64"/>
    </location>
</feature>
<evidence type="ECO:0000313" key="11">
    <source>
        <dbReference type="Proteomes" id="UP000195514"/>
    </source>
</evidence>
<evidence type="ECO:0000256" key="2">
    <source>
        <dbReference type="ARBA" id="ARBA00006561"/>
    </source>
</evidence>
<evidence type="ECO:0000256" key="5">
    <source>
        <dbReference type="ARBA" id="ARBA00022827"/>
    </source>
</evidence>
<dbReference type="GO" id="GO:0051539">
    <property type="term" value="F:4 iron, 4 sulfur cluster binding"/>
    <property type="evidence" value="ECO:0007669"/>
    <property type="project" value="UniProtKB-KW"/>
</dbReference>
<protein>
    <submittedName>
        <fullName evidence="10">Putative CoB--CoM heterodisulfide reductase iron-sulfur subunit A 2</fullName>
    </submittedName>
</protein>
<keyword evidence="6" id="KW-0560">Oxidoreductase</keyword>
<dbReference type="SUPFAM" id="SSF51905">
    <property type="entry name" value="FAD/NAD(P)-binding domain"/>
    <property type="match status" value="1"/>
</dbReference>
<dbReference type="PANTHER" id="PTHR43498">
    <property type="entry name" value="FERREDOXIN:COB-COM HETERODISULFIDE REDUCTASE SUBUNIT A"/>
    <property type="match status" value="1"/>
</dbReference>
<sequence length="630" mass="70144">MVDAARQPRIDVRTSTEVEQVEGFVGNFVVTLREKSKFVLADRCNGCGECVKVCPIEVPNYFEMDLAPRKAIYVPMSQSVPLVYSIDMDACIHCYKCVEACGALEAIDFTLQDKIVKEEIGAIVVATGFSHFDPSVMEEYGYGRFPNVITSMEMERLNNSAGPTAGNLIRPSDRKNPQRLAFINCVGSRDKRYIESCSNFCCMYSIKNAVLLKQANPDVDITIYYIDIRTPSKGYEEFYDRAREMGIHFIQGRPSMITEDAETHNLIIHSEDITLGCVIEKEYDMVMLNQAAIPQPDQNHMSSVLNVAQSPGGWFMEYHPKLRPMDSPTDGIFFAGACQGPKDIPSSVAQGSAAASRASRILLSEKWEIEPTIAVVWPERCSATTKGRACGICAKVCPYGAINIFDVKDPAEVVIAKCHGCGACVAECPEDAITQLHYTDAQILAQMRAVLADKPEEKILAFRCQWCSYGGADLAGTSHFEYTANERGLRVMCSARMDSDFIYEAYRLGAGAVLYSGCHPQDCHYITGQLIGAKRADRLKRAFERMEMTDGRFRVEWISAAEGDKYARVLNEMQATLDSIPPDVLHDEIERLKPEMEKRLKKFPGVPGVSESMDYSDTLVEAILKAKETE</sequence>
<comment type="cofactor">
    <cofactor evidence="1">
        <name>FAD</name>
        <dbReference type="ChEBI" id="CHEBI:57692"/>
    </cofactor>
</comment>
<evidence type="ECO:0000256" key="8">
    <source>
        <dbReference type="ARBA" id="ARBA00023014"/>
    </source>
</evidence>
<dbReference type="Gene3D" id="3.30.70.3270">
    <property type="match status" value="1"/>
</dbReference>
<evidence type="ECO:0000256" key="4">
    <source>
        <dbReference type="ARBA" id="ARBA00022723"/>
    </source>
</evidence>
<evidence type="ECO:0000259" key="9">
    <source>
        <dbReference type="PROSITE" id="PS51379"/>
    </source>
</evidence>
<evidence type="ECO:0000256" key="6">
    <source>
        <dbReference type="ARBA" id="ARBA00023002"/>
    </source>
</evidence>
<dbReference type="PROSITE" id="PS00198">
    <property type="entry name" value="4FE4S_FER_1"/>
    <property type="match status" value="3"/>
</dbReference>
<evidence type="ECO:0000256" key="1">
    <source>
        <dbReference type="ARBA" id="ARBA00001974"/>
    </source>
</evidence>
<feature type="domain" description="4Fe-4S ferredoxin-type" evidence="9">
    <location>
        <begin position="372"/>
        <end position="407"/>
    </location>
</feature>
<dbReference type="AlphaFoldDB" id="A0A1Y6K8H0"/>
<comment type="similarity">
    <text evidence="2">Belongs to the HdrA family.</text>
</comment>
<feature type="domain" description="4Fe-4S ferredoxin-type" evidence="9">
    <location>
        <begin position="409"/>
        <end position="438"/>
    </location>
</feature>
<dbReference type="Pfam" id="PF02662">
    <property type="entry name" value="FlpD"/>
    <property type="match status" value="1"/>
</dbReference>
<dbReference type="InterPro" id="IPR017900">
    <property type="entry name" value="4Fe4S_Fe_S_CS"/>
</dbReference>
<evidence type="ECO:0000313" key="10">
    <source>
        <dbReference type="EMBL" id="SMX54300.1"/>
    </source>
</evidence>
<dbReference type="PANTHER" id="PTHR43498:SF1">
    <property type="entry name" value="COB--COM HETERODISULFIDE REDUCTASE IRON-SULFUR SUBUNIT A"/>
    <property type="match status" value="1"/>
</dbReference>
<dbReference type="Proteomes" id="UP000195514">
    <property type="component" value="Chromosome I"/>
</dbReference>
<dbReference type="InterPro" id="IPR017896">
    <property type="entry name" value="4Fe4S_Fe-S-bd"/>
</dbReference>
<gene>
    <name evidence="10" type="ORF">CFX1CAM_1235</name>
</gene>
<keyword evidence="4" id="KW-0479">Metal-binding</keyword>
<dbReference type="SUPFAM" id="SSF54862">
    <property type="entry name" value="4Fe-4S ferredoxins"/>
    <property type="match status" value="2"/>
</dbReference>
<keyword evidence="5" id="KW-0285">Flavoprotein</keyword>
<reference evidence="11" key="1">
    <citation type="submission" date="2017-05" db="EMBL/GenBank/DDBJ databases">
        <authorList>
            <person name="Kirkegaard R."/>
            <person name="Mcilroy J S."/>
        </authorList>
    </citation>
    <scope>NUCLEOTIDE SEQUENCE [LARGE SCALE GENOMIC DNA]</scope>
</reference>
<name>A0A1Y6K8H0_9CHLR</name>
<evidence type="ECO:0000256" key="7">
    <source>
        <dbReference type="ARBA" id="ARBA00023004"/>
    </source>
</evidence>
<keyword evidence="5" id="KW-0274">FAD</keyword>
<keyword evidence="3" id="KW-0004">4Fe-4S</keyword>
<dbReference type="EMBL" id="LT859958">
    <property type="protein sequence ID" value="SMX54300.1"/>
    <property type="molecule type" value="Genomic_DNA"/>
</dbReference>
<dbReference type="InterPro" id="IPR003813">
    <property type="entry name" value="MvhD/FlpD"/>
</dbReference>
<accession>A0A1Y6K8H0</accession>
<dbReference type="KEGG" id="abat:CFX1CAM_1235"/>
<organism evidence="10 11">
    <name type="scientific">Candidatus Brevifilum fermentans</name>
    <dbReference type="NCBI Taxonomy" id="1986204"/>
    <lineage>
        <taxon>Bacteria</taxon>
        <taxon>Bacillati</taxon>
        <taxon>Chloroflexota</taxon>
        <taxon>Anaerolineae</taxon>
        <taxon>Anaerolineales</taxon>
        <taxon>Anaerolineaceae</taxon>
        <taxon>Candidatus Brevifilum</taxon>
    </lineage>
</organism>
<evidence type="ECO:0000256" key="3">
    <source>
        <dbReference type="ARBA" id="ARBA00022485"/>
    </source>
</evidence>